<dbReference type="PROSITE" id="PS50525">
    <property type="entry name" value="RDRP_SSRNA_NEG_SEG"/>
    <property type="match status" value="1"/>
</dbReference>
<dbReference type="InterPro" id="IPR007322">
    <property type="entry name" value="RNA_pol_bunyavir"/>
</dbReference>
<feature type="domain" description="RdRp catalytic" evidence="8">
    <location>
        <begin position="577"/>
        <end position="778"/>
    </location>
</feature>
<reference evidence="9" key="2">
    <citation type="journal article" date="2015" name="Elife">
        <title>Unprecedented genomic diversity of RNA viruses in arthropods reveals the ancestry of negative-sense RNA viruses.</title>
        <authorList>
            <person name="Li C.X."/>
            <person name="Shi M."/>
            <person name="Tian J.H."/>
            <person name="Lin X.D."/>
            <person name="Kang Y.J."/>
            <person name="Chen L.J."/>
            <person name="Qin X.C."/>
            <person name="Xu J."/>
            <person name="Holmes E.C."/>
            <person name="Zhang Y.Z."/>
        </authorList>
    </citation>
    <scope>NUCLEOTIDE SEQUENCE</scope>
    <source>
        <strain evidence="9">WHWG04</strain>
    </source>
</reference>
<keyword evidence="9" id="KW-0696">RNA-directed RNA polymerase</keyword>
<sequence>MDEHNKRLTNRFRFAPTIEDGLEHALYGVQAKKYKNEPALIDKRERSQRPIKSDDPTEILSWLRDNREWFMEHYESDQLIEGLIDAADAIAGNQINEQVKLAHNKLSSTRGVCWMRFLAIVASELSVSLKQTCVNNEFIIKKLLDYDCYMLIKPTSKESHIFYSLLISKPCTIPDKINIFREWIETDTCYITKWHSVQYDKLQNLITLPELFVNSWFTFRRHVKPESHDIFENLESDQTTFEHAMMCAFVAIDDKEGTEEIITYSRFAYMESFVCAPYHRHPSKILSKLDFRPRSLMQVFLTHQLTLLCELIEKEPAVIAVGDKTDCFTGLWSLFTLEPVSAYEMVLDISATGYFKNKNTKSEGNHFLKVIKKVIKYEDSVYLIDFDKFYDYKPTLLQHEFDLELLKYATESLLKKIERFHGADIPTMITEEFFRQASQKTWLDLSTLKASCTADPTKRFPDVDPNKNQKESKREKMIMRVLKGIEDGDIVDLCPYSAIDEWVKASEDKGGLVVDLFKKAQHGGLREIFVLEFDSRVNQSFIELLSRVCCGTVGTETMTHPDYKGKMPTEHVHKTVLSKAFDDGYSVYTRKMNDDAQKWSQTHHPGKLGVPLFKMTLPILHPIIARILNLWVGRQLLLPAELLKVLMGGSQRTYKDEEYTKLQDAFDGKIKVEWMNPGEKWITLVGGMMQGILHYTSSFFHCALQELNERVTTNFFRENHPTVKLIYSHQTSSDDSGVIATIIGKLTEVAKRDLDLLLFMKWSLSERLAIYPSIEKSTPLTEKIYEFNSDYYVRAGRLRPVNKWISSCLVIISTETMIERQEHFTNMRTQLIEGGAPIMLSRAVNISQLRVLYRMLGYGINDVAPLYLEDLLCYPEPHYGFVLLDPSTLSGIVDFKLNHFRLLNATSLGDDYIEEMKTKDLQVTESGRAIRLTYCTFGNYKKMRRLIDSVCRLGWREDIEQDPLLLLRKPETLDEIAIILTDRLHKPGVALSLDTGNILSRTLASSVYLITSPAMSTRGCIFDESGILIDKTLDSYKKTRVSLSNLLANRMVSTTTDGPKDLEPFFPLYASYLRVQLLHHAMSTSQLELWTSSIKMKSKVKVYNVHRDHEYTILELCRYLWLGDTLRTGETHIQTELIAMQKVYPWLVKDYKEALRLSPYSNYRSMMNFVLTTDVKSRFVVINGAPIKHDATLEALCRRGQWPGIKLKEVLDNAPDDGNPDVEVKYIRHGLSMIMGFGYIGNTTKYVVEYLESISEESASGLSRGDQYDKALYVMWELVNTYKTPVEHYQTIKRLKKGIVGGFTKAQKFDPKDAVYKGEGLWEGMVDGHPVELHVRDEYLIEIVCCNITFLKEALGSIKSICADMGWTPRGDRIPSLDQEVLTKHFKIEPSEVSFGARITYSYLPNISLTPETDLELCANSRSIRLVTTFWIEGIRKQFSVLSWSSRAYHILPRDKLIRAETRYNFRPIIQSWILNSPQSPELSRIYTADLKGLATHGSAKADASLRWVQTQLRDVAHSLGWDSRVLQSLPEVIPTFDASLLQNFEQVKIQTEADRLPSGLLEEGDFESSDEEMPEPESDEVATQRFIKEALAGTHNVIFGPFGEGLEDVSSSDLVPDDYICDETSSILDSESGACSLPASLKRPLEADTPLSEYYEPISSDELLNTICDEIEAQRDREKKEWDEYYLSKQYSEDFPCITERVTHYVEEKRQKMSVSWADDNWAKDVAEQLAEQLIKEERLMRTLPPRDSQAVVDDDTLCIAMERNDLMIVDQPMEWKRSGLGTLFHRSYLENVDEDMMGDLRKTLKHRVSSNIEAVQFCNDILGIKVSYSSPAPGEGVSSIIKSEYDD</sequence>
<protein>
    <recommendedName>
        <fullName evidence="2">RNA-directed RNA polymerase L</fullName>
        <ecNumber evidence="1">2.7.7.48</ecNumber>
    </recommendedName>
    <alternativeName>
        <fullName evidence="4">Large structural protein</fullName>
    </alternativeName>
    <alternativeName>
        <fullName evidence="6">Replicase</fullName>
    </alternativeName>
    <alternativeName>
        <fullName evidence="5">Transcriptase</fullName>
    </alternativeName>
</protein>
<evidence type="ECO:0000256" key="3">
    <source>
        <dbReference type="ARBA" id="ARBA00022679"/>
    </source>
</evidence>
<reference evidence="9" key="1">
    <citation type="submission" date="2014-09" db="EMBL/GenBank/DDBJ databases">
        <authorList>
            <person name="Li C.-X."/>
            <person name="Shi M."/>
            <person name="Tian J.-H."/>
            <person name="Lin X.-D."/>
            <person name="Kang Y.-J."/>
            <person name="Qin X.-C."/>
            <person name="Chen L.-J."/>
            <person name="Xu J."/>
            <person name="Holmes E.C."/>
        </authorList>
    </citation>
    <scope>NUCLEOTIDE SEQUENCE</scope>
    <source>
        <strain evidence="9">WHWG04</strain>
    </source>
</reference>
<evidence type="ECO:0000256" key="5">
    <source>
        <dbReference type="ARBA" id="ARBA00030436"/>
    </source>
</evidence>
<dbReference type="InterPro" id="IPR007099">
    <property type="entry name" value="RNA-dir_pol_NSvirus"/>
</dbReference>
<dbReference type="EC" id="2.7.7.48" evidence="1"/>
<evidence type="ECO:0000256" key="4">
    <source>
        <dbReference type="ARBA" id="ARBA00030285"/>
    </source>
</evidence>
<proteinExistence type="predicted"/>
<accession>A0A0B5KKI9</accession>
<dbReference type="GO" id="GO:0039694">
    <property type="term" value="P:viral RNA genome replication"/>
    <property type="evidence" value="ECO:0007669"/>
    <property type="project" value="InterPro"/>
</dbReference>
<evidence type="ECO:0000256" key="1">
    <source>
        <dbReference type="ARBA" id="ARBA00012494"/>
    </source>
</evidence>
<keyword evidence="3" id="KW-0808">Transferase</keyword>
<feature type="compositionally biased region" description="Acidic residues" evidence="7">
    <location>
        <begin position="1563"/>
        <end position="1578"/>
    </location>
</feature>
<dbReference type="GO" id="GO:0006351">
    <property type="term" value="P:DNA-templated transcription"/>
    <property type="evidence" value="ECO:0007669"/>
    <property type="project" value="InterPro"/>
</dbReference>
<evidence type="ECO:0000313" key="9">
    <source>
        <dbReference type="EMBL" id="AJG39265.1"/>
    </source>
</evidence>
<evidence type="ECO:0000256" key="2">
    <source>
        <dbReference type="ARBA" id="ARBA00018602"/>
    </source>
</evidence>
<dbReference type="GO" id="GO:0003968">
    <property type="term" value="F:RNA-directed RNA polymerase activity"/>
    <property type="evidence" value="ECO:0007669"/>
    <property type="project" value="UniProtKB-KW"/>
</dbReference>
<organism evidence="9">
    <name type="scientific">Wuhan Millipede Virus 1</name>
    <dbReference type="NCBI Taxonomy" id="1608124"/>
    <lineage>
        <taxon>Viruses</taxon>
        <taxon>Riboviria</taxon>
        <taxon>Orthornavirae</taxon>
        <taxon>Negarnaviricota</taxon>
        <taxon>Polyploviricotina</taxon>
        <taxon>Bunyaviricetes</taxon>
        <taxon>Elliovirales</taxon>
        <taxon>Peribunyaviridae</taxon>
    </lineage>
</organism>
<gene>
    <name evidence="9" type="primary">L</name>
</gene>
<evidence type="ECO:0000256" key="6">
    <source>
        <dbReference type="ARBA" id="ARBA00031012"/>
    </source>
</evidence>
<evidence type="ECO:0000259" key="8">
    <source>
        <dbReference type="PROSITE" id="PS50525"/>
    </source>
</evidence>
<dbReference type="EMBL" id="KM817695">
    <property type="protein sequence ID" value="AJG39265.1"/>
    <property type="molecule type" value="Viral_cRNA"/>
</dbReference>
<dbReference type="Pfam" id="PF04196">
    <property type="entry name" value="Bunya_RdRp"/>
    <property type="match status" value="2"/>
</dbReference>
<evidence type="ECO:0000256" key="7">
    <source>
        <dbReference type="SAM" id="MobiDB-lite"/>
    </source>
</evidence>
<feature type="region of interest" description="Disordered" evidence="7">
    <location>
        <begin position="1559"/>
        <end position="1578"/>
    </location>
</feature>
<keyword evidence="9" id="KW-0548">Nucleotidyltransferase</keyword>
<name>A0A0B5KKI9_9VIRU</name>